<gene>
    <name evidence="2" type="ORF">US40_C0006G0013</name>
</gene>
<keyword evidence="1" id="KW-1133">Transmembrane helix</keyword>
<dbReference type="Proteomes" id="UP000034917">
    <property type="component" value="Unassembled WGS sequence"/>
</dbReference>
<evidence type="ECO:0000313" key="3">
    <source>
        <dbReference type="Proteomes" id="UP000034917"/>
    </source>
</evidence>
<evidence type="ECO:0008006" key="4">
    <source>
        <dbReference type="Google" id="ProtNLM"/>
    </source>
</evidence>
<organism evidence="2 3">
    <name type="scientific">Candidatus Roizmanbacteria bacterium GW2011_GWC2_37_13</name>
    <dbReference type="NCBI Taxonomy" id="1618486"/>
    <lineage>
        <taxon>Bacteria</taxon>
        <taxon>Candidatus Roizmaniibacteriota</taxon>
    </lineage>
</organism>
<keyword evidence="1" id="KW-0472">Membrane</keyword>
<feature type="transmembrane region" description="Helical" evidence="1">
    <location>
        <begin position="12"/>
        <end position="34"/>
    </location>
</feature>
<dbReference type="EMBL" id="LBSV01000006">
    <property type="protein sequence ID" value="KKQ25696.1"/>
    <property type="molecule type" value="Genomic_DNA"/>
</dbReference>
<dbReference type="InterPro" id="IPR012902">
    <property type="entry name" value="N_methyl_site"/>
</dbReference>
<protein>
    <recommendedName>
        <fullName evidence="4">Prepilin-type N-terminal cleavage/methylation domain-containing protein</fullName>
    </recommendedName>
</protein>
<keyword evidence="1" id="KW-0812">Transmembrane</keyword>
<proteinExistence type="predicted"/>
<evidence type="ECO:0000256" key="1">
    <source>
        <dbReference type="SAM" id="Phobius"/>
    </source>
</evidence>
<dbReference type="NCBIfam" id="TIGR02532">
    <property type="entry name" value="IV_pilin_GFxxxE"/>
    <property type="match status" value="1"/>
</dbReference>
<dbReference type="AlphaFoldDB" id="A0A0G0JC26"/>
<reference evidence="2 3" key="1">
    <citation type="journal article" date="2015" name="Nature">
        <title>rRNA introns, odd ribosomes, and small enigmatic genomes across a large radiation of phyla.</title>
        <authorList>
            <person name="Brown C.T."/>
            <person name="Hug L.A."/>
            <person name="Thomas B.C."/>
            <person name="Sharon I."/>
            <person name="Castelle C.J."/>
            <person name="Singh A."/>
            <person name="Wilkins M.J."/>
            <person name="Williams K.H."/>
            <person name="Banfield J.F."/>
        </authorList>
    </citation>
    <scope>NUCLEOTIDE SEQUENCE [LARGE SCALE GENOMIC DNA]</scope>
</reference>
<dbReference type="Pfam" id="PF07963">
    <property type="entry name" value="N_methyl"/>
    <property type="match status" value="1"/>
</dbReference>
<comment type="caution">
    <text evidence="2">The sequence shown here is derived from an EMBL/GenBank/DDBJ whole genome shotgun (WGS) entry which is preliminary data.</text>
</comment>
<accession>A0A0G0JC26</accession>
<evidence type="ECO:0000313" key="2">
    <source>
        <dbReference type="EMBL" id="KKQ25696.1"/>
    </source>
</evidence>
<sequence length="188" mass="20572">MGVKKGFTLIETIVVLVVLSLTIPTIFAIIFGIVRQQTKIYRLSKVKEEGDFILNTTATLIKNSALSIHSGNPPSDANEECASSGESYSSTSRLFFKDQEGDWFRILLSSDKISSYSSSTTTSVFLNSGKTIVSGLSIGCDRVADYSPPVVNLSFDICYVVSTGNCTSTRPEETASLHYQTKIKLRNF</sequence>
<name>A0A0G0JC26_9BACT</name>